<dbReference type="SUPFAM" id="SSF141371">
    <property type="entry name" value="PilZ domain-like"/>
    <property type="match status" value="1"/>
</dbReference>
<keyword evidence="1" id="KW-0812">Transmembrane</keyword>
<dbReference type="InterPro" id="IPR009875">
    <property type="entry name" value="PilZ_domain"/>
</dbReference>
<dbReference type="GO" id="GO:0035438">
    <property type="term" value="F:cyclic-di-GMP binding"/>
    <property type="evidence" value="ECO:0007669"/>
    <property type="project" value="InterPro"/>
</dbReference>
<comment type="caution">
    <text evidence="3">The sequence shown here is derived from an EMBL/GenBank/DDBJ whole genome shotgun (WGS) entry which is preliminary data.</text>
</comment>
<organism evidence="3">
    <name type="scientific">Aquifex aeolicus</name>
    <dbReference type="NCBI Taxonomy" id="63363"/>
    <lineage>
        <taxon>Bacteria</taxon>
        <taxon>Pseudomonadati</taxon>
        <taxon>Aquificota</taxon>
        <taxon>Aquificia</taxon>
        <taxon>Aquificales</taxon>
        <taxon>Aquificaceae</taxon>
        <taxon>Aquifex</taxon>
    </lineage>
</organism>
<name>A0A7C5QL15_AQUAO</name>
<dbReference type="AlphaFoldDB" id="A0A7C5QL15"/>
<sequence length="352" mass="41033">MEIQSAWDTLVEASRYMFRGPTGREIAIFFVVLIVTLVVISVPYLWGRVSRLRDIEKAFFARGRSLGLTEEEIKLLWTYAKRFPYDPQMIYDNKSLFEKVVTRVVRENFAGVRLIPSIRAKLRFDTVPWFIPLTNTRDIDLYQTGKLVVDGIYIDAAVWDKTETELHLVVLEALPRPVRIGESVKFHFVRENEGRYTFESTVKDKYTEGDRLVLVLEHSETLHRVQLRESLRWKVNVPVEFAVLEDLTEESVKGAVFTGGRIEDISTKGVRICTDILMKPREGQYVIMSFSIGDYRFENMMGQIVNVRSLQTQVCMGIKFLKVSRQEEKIIDKFILEEQRRLIKTYKIGEIE</sequence>
<reference evidence="3" key="1">
    <citation type="journal article" date="2020" name="mSystems">
        <title>Genome- and Community-Level Interaction Insights into Carbon Utilization and Element Cycling Functions of Hydrothermarchaeota in Hydrothermal Sediment.</title>
        <authorList>
            <person name="Zhou Z."/>
            <person name="Liu Y."/>
            <person name="Xu W."/>
            <person name="Pan J."/>
            <person name="Luo Z.H."/>
            <person name="Li M."/>
        </authorList>
    </citation>
    <scope>NUCLEOTIDE SEQUENCE [LARGE SCALE GENOMIC DNA]</scope>
    <source>
        <strain evidence="3">HyVt-501</strain>
    </source>
</reference>
<dbReference type="Proteomes" id="UP000885792">
    <property type="component" value="Unassembled WGS sequence"/>
</dbReference>
<feature type="domain" description="PilZ" evidence="2">
    <location>
        <begin position="226"/>
        <end position="336"/>
    </location>
</feature>
<gene>
    <name evidence="3" type="ORF">ENJ61_03845</name>
</gene>
<keyword evidence="1" id="KW-1133">Transmembrane helix</keyword>
<evidence type="ECO:0000313" key="3">
    <source>
        <dbReference type="EMBL" id="HHJ64020.1"/>
    </source>
</evidence>
<evidence type="ECO:0000256" key="1">
    <source>
        <dbReference type="SAM" id="Phobius"/>
    </source>
</evidence>
<dbReference type="EMBL" id="DRNB01000143">
    <property type="protein sequence ID" value="HHJ64020.1"/>
    <property type="molecule type" value="Genomic_DNA"/>
</dbReference>
<accession>A0A7C5QL15</accession>
<feature type="transmembrane region" description="Helical" evidence="1">
    <location>
        <begin position="26"/>
        <end position="47"/>
    </location>
</feature>
<dbReference type="Gene3D" id="2.40.10.220">
    <property type="entry name" value="predicted glycosyltransferase like domains"/>
    <property type="match status" value="1"/>
</dbReference>
<keyword evidence="1" id="KW-0472">Membrane</keyword>
<protein>
    <submittedName>
        <fullName evidence="3">PilZ domain-containing protein</fullName>
    </submittedName>
</protein>
<evidence type="ECO:0000259" key="2">
    <source>
        <dbReference type="Pfam" id="PF07238"/>
    </source>
</evidence>
<proteinExistence type="predicted"/>
<dbReference type="Pfam" id="PF07238">
    <property type="entry name" value="PilZ"/>
    <property type="match status" value="1"/>
</dbReference>